<name>A0ABV8WIH5_9MICC</name>
<dbReference type="RefSeq" id="WP_376976549.1">
    <property type="nucleotide sequence ID" value="NZ_JBHSDQ010000001.1"/>
</dbReference>
<accession>A0ABV8WIH5</accession>
<dbReference type="EMBL" id="JBHSDQ010000001">
    <property type="protein sequence ID" value="MFC4395283.1"/>
    <property type="molecule type" value="Genomic_DNA"/>
</dbReference>
<evidence type="ECO:0000313" key="2">
    <source>
        <dbReference type="Proteomes" id="UP001595778"/>
    </source>
</evidence>
<protein>
    <submittedName>
        <fullName evidence="1">Uncharacterized protein</fullName>
    </submittedName>
</protein>
<gene>
    <name evidence="1" type="ORF">ACFO0G_04205</name>
</gene>
<sequence length="127" mass="13488">MRWDESPEDRRRVKFAATAGSVEGYGGRGVNGRALHPAGYLFPDQNGEPWWIIFQPLPSSGTPGHKVPGDILACNDSYGDMVHVVVLATGVWEDDAEAAFRANVPSTLADAVRVAAAVSRRAPTGAG</sequence>
<evidence type="ECO:0000313" key="1">
    <source>
        <dbReference type="EMBL" id="MFC4395283.1"/>
    </source>
</evidence>
<keyword evidence="2" id="KW-1185">Reference proteome</keyword>
<dbReference type="Proteomes" id="UP001595778">
    <property type="component" value="Unassembled WGS sequence"/>
</dbReference>
<organism evidence="1 2">
    <name type="scientific">Arthrobacter sedimenti</name>
    <dbReference type="NCBI Taxonomy" id="2694931"/>
    <lineage>
        <taxon>Bacteria</taxon>
        <taxon>Bacillati</taxon>
        <taxon>Actinomycetota</taxon>
        <taxon>Actinomycetes</taxon>
        <taxon>Micrococcales</taxon>
        <taxon>Micrococcaceae</taxon>
        <taxon>Arthrobacter</taxon>
    </lineage>
</organism>
<reference evidence="2" key="1">
    <citation type="journal article" date="2019" name="Int. J. Syst. Evol. Microbiol.">
        <title>The Global Catalogue of Microorganisms (GCM) 10K type strain sequencing project: providing services to taxonomists for standard genome sequencing and annotation.</title>
        <authorList>
            <consortium name="The Broad Institute Genomics Platform"/>
            <consortium name="The Broad Institute Genome Sequencing Center for Infectious Disease"/>
            <person name="Wu L."/>
            <person name="Ma J."/>
        </authorList>
    </citation>
    <scope>NUCLEOTIDE SEQUENCE [LARGE SCALE GENOMIC DNA]</scope>
    <source>
        <strain evidence="2">PJ61</strain>
    </source>
</reference>
<comment type="caution">
    <text evidence="1">The sequence shown here is derived from an EMBL/GenBank/DDBJ whole genome shotgun (WGS) entry which is preliminary data.</text>
</comment>
<proteinExistence type="predicted"/>